<evidence type="ECO:0000259" key="3">
    <source>
        <dbReference type="Pfam" id="PF02719"/>
    </source>
</evidence>
<comment type="similarity">
    <text evidence="1">Belongs to the polysaccharide synthase family.</text>
</comment>
<dbReference type="InterPro" id="IPR051203">
    <property type="entry name" value="Polysaccharide_Synthase-Rel"/>
</dbReference>
<accession>A0A839SSJ6</accession>
<dbReference type="InterPro" id="IPR036291">
    <property type="entry name" value="NAD(P)-bd_dom_sf"/>
</dbReference>
<evidence type="ECO:0000313" key="4">
    <source>
        <dbReference type="EMBL" id="MBB3063883.1"/>
    </source>
</evidence>
<feature type="transmembrane region" description="Helical" evidence="2">
    <location>
        <begin position="45"/>
        <end position="66"/>
    </location>
</feature>
<feature type="transmembrane region" description="Helical" evidence="2">
    <location>
        <begin position="12"/>
        <end position="33"/>
    </location>
</feature>
<dbReference type="Proteomes" id="UP000581135">
    <property type="component" value="Unassembled WGS sequence"/>
</dbReference>
<comment type="caution">
    <text evidence="4">The sequence shown here is derived from an EMBL/GenBank/DDBJ whole genome shotgun (WGS) entry which is preliminary data.</text>
</comment>
<feature type="domain" description="Polysaccharide biosynthesis protein CapD-like" evidence="3">
    <location>
        <begin position="298"/>
        <end position="587"/>
    </location>
</feature>
<proteinExistence type="inferred from homology"/>
<evidence type="ECO:0000256" key="2">
    <source>
        <dbReference type="SAM" id="Phobius"/>
    </source>
</evidence>
<sequence>MRYLRFFLRAGMAFVHDTGMAALSFVLSLYLRLGESFAARFDDALLLATGVFTLVAAASFYAVGLYRGIWRYASLSDLTAITRAVTLALLVFLAVTFFLTRLEAVPRGALIINWFVLIALLGAPRMIYRVLKDKGFEHLLERRRPGIPVLLVGANDAAELFLREYKRNPNFAYEPLSMVGITGKRTGRMIHGLKVEGAVDDIPRIIERLSDNGRPPQRLILTRDVDRPVLEKLLEIADSNGISLARLPKLSQLRAGSTPDGSGSGVEIQPIPLEDLLGRKAVRLDRGAMDRLVRAKRVLVTGAGGSIGAELVRQLLAFEPSELLLFDISEYNLYSLTQELSGSQVKTPWRSFLGDVRNREKLNRLLGELRPEIVFHAAALKHVPLAEDNIGEAILTNVVGTKNLADAARAAGAAAVVMVSTDKAVHPVNAMGATKRLAESYCQALDLESDGTRFITVRFGNVLGSTGSVVPLFQRQLSEGGPLTVTDPHMVRYFMSVEEAVQLILQAAAMELGSEKHENSGRIYVLEMGEPIAIVDLARQMIRLAGLRPDKDVQIVFTGPRPGEKLRERLFHEAEEMLPTDHPSLHLASPRTADLRLLMRGIDDLEALSRRGEDVDAQTLLGRLVPEYGQTAITESAAKA</sequence>
<dbReference type="EMBL" id="JACHXA010000001">
    <property type="protein sequence ID" value="MBB3063883.1"/>
    <property type="molecule type" value="Genomic_DNA"/>
</dbReference>
<name>A0A839SSJ6_9PROT</name>
<feature type="transmembrane region" description="Helical" evidence="2">
    <location>
        <begin position="78"/>
        <end position="99"/>
    </location>
</feature>
<dbReference type="InterPro" id="IPR003869">
    <property type="entry name" value="Polysac_CapD-like"/>
</dbReference>
<evidence type="ECO:0000313" key="5">
    <source>
        <dbReference type="Proteomes" id="UP000581135"/>
    </source>
</evidence>
<dbReference type="SUPFAM" id="SSF51735">
    <property type="entry name" value="NAD(P)-binding Rossmann-fold domains"/>
    <property type="match status" value="1"/>
</dbReference>
<dbReference type="Pfam" id="PF02719">
    <property type="entry name" value="Polysacc_synt_2"/>
    <property type="match status" value="1"/>
</dbReference>
<reference evidence="4 5" key="1">
    <citation type="submission" date="2020-08" db="EMBL/GenBank/DDBJ databases">
        <title>Genomic Encyclopedia of Type Strains, Phase III (KMG-III): the genomes of soil and plant-associated and newly described type strains.</title>
        <authorList>
            <person name="Whitman W."/>
        </authorList>
    </citation>
    <scope>NUCLEOTIDE SEQUENCE [LARGE SCALE GENOMIC DNA]</scope>
    <source>
        <strain evidence="4 5">CECT 8803</strain>
    </source>
</reference>
<protein>
    <submittedName>
        <fullName evidence="4">O-antigen biosynthesis protein WbqV</fullName>
    </submittedName>
</protein>
<keyword evidence="2" id="KW-0812">Transmembrane</keyword>
<gene>
    <name evidence="4" type="ORF">FHR98_000148</name>
</gene>
<dbReference type="RefSeq" id="WP_183414696.1">
    <property type="nucleotide sequence ID" value="NZ_JACHXA010000001.1"/>
</dbReference>
<dbReference type="Gene3D" id="3.40.50.720">
    <property type="entry name" value="NAD(P)-binding Rossmann-like Domain"/>
    <property type="match status" value="2"/>
</dbReference>
<keyword evidence="2" id="KW-1133">Transmembrane helix</keyword>
<dbReference type="PANTHER" id="PTHR43318:SF1">
    <property type="entry name" value="POLYSACCHARIDE BIOSYNTHESIS PROTEIN EPSC-RELATED"/>
    <property type="match status" value="1"/>
</dbReference>
<dbReference type="CDD" id="cd05237">
    <property type="entry name" value="UDP_invert_4-6DH_SDR_e"/>
    <property type="match status" value="1"/>
</dbReference>
<organism evidence="4 5">
    <name type="scientific">Limibacillus halophilus</name>
    <dbReference type="NCBI Taxonomy" id="1579333"/>
    <lineage>
        <taxon>Bacteria</taxon>
        <taxon>Pseudomonadati</taxon>
        <taxon>Pseudomonadota</taxon>
        <taxon>Alphaproteobacteria</taxon>
        <taxon>Rhodospirillales</taxon>
        <taxon>Rhodovibrionaceae</taxon>
        <taxon>Limibacillus</taxon>
    </lineage>
</organism>
<feature type="transmembrane region" description="Helical" evidence="2">
    <location>
        <begin position="111"/>
        <end position="128"/>
    </location>
</feature>
<keyword evidence="5" id="KW-1185">Reference proteome</keyword>
<keyword evidence="2" id="KW-0472">Membrane</keyword>
<dbReference type="PANTHER" id="PTHR43318">
    <property type="entry name" value="UDP-N-ACETYLGLUCOSAMINE 4,6-DEHYDRATASE"/>
    <property type="match status" value="1"/>
</dbReference>
<evidence type="ECO:0000256" key="1">
    <source>
        <dbReference type="ARBA" id="ARBA00007430"/>
    </source>
</evidence>
<dbReference type="AlphaFoldDB" id="A0A839SSJ6"/>